<comment type="cofactor">
    <cofactor evidence="1">
        <name>Mg(2+)</name>
        <dbReference type="ChEBI" id="CHEBI:18420"/>
    </cofactor>
</comment>
<protein>
    <submittedName>
        <fullName evidence="7">Geranyltranstransferase</fullName>
    </submittedName>
</protein>
<keyword evidence="3 6" id="KW-0808">Transferase</keyword>
<name>F4FYE4_METCR</name>
<gene>
    <name evidence="7" type="ordered locus">Mcup_0154</name>
</gene>
<dbReference type="PROSITE" id="PS00723">
    <property type="entry name" value="POLYPRENYL_SYNTHASE_1"/>
    <property type="match status" value="1"/>
</dbReference>
<dbReference type="GO" id="GO:0008299">
    <property type="term" value="P:isoprenoid biosynthetic process"/>
    <property type="evidence" value="ECO:0007669"/>
    <property type="project" value="InterPro"/>
</dbReference>
<evidence type="ECO:0000256" key="6">
    <source>
        <dbReference type="RuleBase" id="RU004466"/>
    </source>
</evidence>
<keyword evidence="8" id="KW-1185">Reference proteome</keyword>
<dbReference type="InterPro" id="IPR033749">
    <property type="entry name" value="Polyprenyl_synt_CS"/>
</dbReference>
<dbReference type="SUPFAM" id="SSF48576">
    <property type="entry name" value="Terpenoid synthases"/>
    <property type="match status" value="1"/>
</dbReference>
<keyword evidence="4" id="KW-0479">Metal-binding</keyword>
<evidence type="ECO:0000313" key="8">
    <source>
        <dbReference type="Proteomes" id="UP000007812"/>
    </source>
</evidence>
<comment type="similarity">
    <text evidence="2 6">Belongs to the FPP/GGPP synthase family.</text>
</comment>
<evidence type="ECO:0000256" key="2">
    <source>
        <dbReference type="ARBA" id="ARBA00006706"/>
    </source>
</evidence>
<dbReference type="PROSITE" id="PS00444">
    <property type="entry name" value="POLYPRENYL_SYNTHASE_2"/>
    <property type="match status" value="1"/>
</dbReference>
<dbReference type="HOGENOM" id="CLU_014015_2_1_2"/>
<evidence type="ECO:0000256" key="1">
    <source>
        <dbReference type="ARBA" id="ARBA00001946"/>
    </source>
</evidence>
<evidence type="ECO:0000313" key="7">
    <source>
        <dbReference type="EMBL" id="AEB94263.1"/>
    </source>
</evidence>
<dbReference type="InterPro" id="IPR008949">
    <property type="entry name" value="Isoprenoid_synthase_dom_sf"/>
</dbReference>
<reference evidence="7 8" key="1">
    <citation type="journal article" date="2011" name="J. Bacteriol.">
        <title>Complete genome sequence of Metallosphaera cuprina, a metal sulfide-oxidizing archaeon from a hot spring.</title>
        <authorList>
            <person name="Liu L.J."/>
            <person name="You X.Y."/>
            <person name="Zheng H."/>
            <person name="Wang S."/>
            <person name="Jiang C.Y."/>
            <person name="Liu S.J."/>
        </authorList>
    </citation>
    <scope>NUCLEOTIDE SEQUENCE [LARGE SCALE GENOMIC DNA]</scope>
    <source>
        <strain evidence="7 8">Ar-4</strain>
    </source>
</reference>
<dbReference type="PANTHER" id="PTHR12001:SF85">
    <property type="entry name" value="SHORT CHAIN ISOPRENYL DIPHOSPHATE SYNTHASE"/>
    <property type="match status" value="1"/>
</dbReference>
<dbReference type="SFLD" id="SFLDG01017">
    <property type="entry name" value="Polyprenyl_Transferase_Like"/>
    <property type="match status" value="1"/>
</dbReference>
<dbReference type="Gene3D" id="1.10.600.10">
    <property type="entry name" value="Farnesyl Diphosphate Synthase"/>
    <property type="match status" value="1"/>
</dbReference>
<dbReference type="Proteomes" id="UP000007812">
    <property type="component" value="Chromosome"/>
</dbReference>
<dbReference type="OrthoDB" id="26738at2157"/>
<dbReference type="RefSeq" id="WP_013736763.1">
    <property type="nucleotide sequence ID" value="NC_015435.1"/>
</dbReference>
<dbReference type="EMBL" id="CP002656">
    <property type="protein sequence ID" value="AEB94263.1"/>
    <property type="molecule type" value="Genomic_DNA"/>
</dbReference>
<keyword evidence="5" id="KW-0460">Magnesium</keyword>
<dbReference type="NCBIfam" id="NF041003">
    <property type="entry name" value="GGPP_syn"/>
    <property type="match status" value="1"/>
</dbReference>
<dbReference type="GO" id="GO:0046872">
    <property type="term" value="F:metal ion binding"/>
    <property type="evidence" value="ECO:0007669"/>
    <property type="project" value="UniProtKB-KW"/>
</dbReference>
<dbReference type="PATRIC" id="fig|1006006.8.peg.155"/>
<evidence type="ECO:0000256" key="3">
    <source>
        <dbReference type="ARBA" id="ARBA00022679"/>
    </source>
</evidence>
<dbReference type="GO" id="GO:0004659">
    <property type="term" value="F:prenyltransferase activity"/>
    <property type="evidence" value="ECO:0007669"/>
    <property type="project" value="InterPro"/>
</dbReference>
<organism evidence="7 8">
    <name type="scientific">Metallosphaera cuprina (strain Ar-4)</name>
    <dbReference type="NCBI Taxonomy" id="1006006"/>
    <lineage>
        <taxon>Archaea</taxon>
        <taxon>Thermoproteota</taxon>
        <taxon>Thermoprotei</taxon>
        <taxon>Sulfolobales</taxon>
        <taxon>Sulfolobaceae</taxon>
        <taxon>Metallosphaera</taxon>
    </lineage>
</organism>
<evidence type="ECO:0000256" key="5">
    <source>
        <dbReference type="ARBA" id="ARBA00022842"/>
    </source>
</evidence>
<dbReference type="InterPro" id="IPR000092">
    <property type="entry name" value="Polyprenyl_synt"/>
</dbReference>
<dbReference type="CDD" id="cd00685">
    <property type="entry name" value="Trans_IPPS_HT"/>
    <property type="match status" value="1"/>
</dbReference>
<dbReference type="PANTHER" id="PTHR12001">
    <property type="entry name" value="GERANYLGERANYL PYROPHOSPHATE SYNTHASE"/>
    <property type="match status" value="1"/>
</dbReference>
<sequence length="327" mass="36587">MELEKYLGEVITQVNETIDKYIQGDVPELYEASRYLLKAGGKRLRPLMVVLSSELLGGSRDRAILAGAAIEVLHNFTLIHDDIMDQDTTRRGLPTVHVKWGIPTAILAGDLLHAKAFELITESIKGLPIDLAYRALNCFSRSIVIVSEGQAMDMEFERRWDVTENLYLEMIRKKTAQLFACSAHLGGLLANGTNEEVNSLYDFGEKIGIAFQIMDDILGITADEKELGKPLYSDIREGKKTILLIKALERANEHQRKTIMNGMGSSEVSTLSSVASLLSELSLDYSQQLVRKYYENALRSLSKVRSRNQLALDGLRAIADLIITRRK</sequence>
<dbReference type="AlphaFoldDB" id="F4FYE4"/>
<dbReference type="STRING" id="1006006.Mcup_0154"/>
<evidence type="ECO:0000256" key="4">
    <source>
        <dbReference type="ARBA" id="ARBA00022723"/>
    </source>
</evidence>
<dbReference type="GeneID" id="10492349"/>
<dbReference type="KEGG" id="mcn:Mcup_0154"/>
<dbReference type="InterPro" id="IPR053504">
    <property type="entry name" value="GGPP_synthase"/>
</dbReference>
<dbReference type="SFLD" id="SFLDS00005">
    <property type="entry name" value="Isoprenoid_Synthase_Type_I"/>
    <property type="match status" value="1"/>
</dbReference>
<proteinExistence type="inferred from homology"/>
<dbReference type="eggNOG" id="arCOG01726">
    <property type="taxonomic scope" value="Archaea"/>
</dbReference>
<accession>F4FYE4</accession>
<dbReference type="Pfam" id="PF00348">
    <property type="entry name" value="polyprenyl_synt"/>
    <property type="match status" value="1"/>
</dbReference>